<dbReference type="EMBL" id="CP095749">
    <property type="protein sequence ID" value="WEB41513.1"/>
    <property type="molecule type" value="Genomic_DNA"/>
</dbReference>
<dbReference type="Pfam" id="PF25595">
    <property type="entry name" value="Phage_TTP_16"/>
    <property type="match status" value="1"/>
</dbReference>
<dbReference type="RefSeq" id="WP_275308515.1">
    <property type="nucleotide sequence ID" value="NZ_CP095749.1"/>
</dbReference>
<sequence length="183" mass="19414">MARRSFTGLGRIYWVPTLADPAAPTVAEIKAGTEITTSVKRDGLDIPRSVETIDISDASSRVNKTGPGTMGGDAVTINAWRDSDRTLDTAWNTLIEDEVGYLVVNRWGNAQDTRTGLGAGADKPADAAKGDRIEVYQCTVMSRAMDTIGAEANACTITLTQGGIPQLDAVVTDTTPARNKENA</sequence>
<keyword evidence="2" id="KW-1185">Reference proteome</keyword>
<protein>
    <recommendedName>
        <fullName evidence="3">Phage major tail protein, TP901-1 family</fullName>
    </recommendedName>
</protein>
<dbReference type="Proteomes" id="UP001218629">
    <property type="component" value="Chromosome"/>
</dbReference>
<gene>
    <name evidence="1" type="ORF">MOV08_21065</name>
</gene>
<accession>A0ABY8A971</accession>
<organism evidence="1 2">
    <name type="scientific">Streptomyces yunnanensis</name>
    <dbReference type="NCBI Taxonomy" id="156453"/>
    <lineage>
        <taxon>Bacteria</taxon>
        <taxon>Bacillati</taxon>
        <taxon>Actinomycetota</taxon>
        <taxon>Actinomycetes</taxon>
        <taxon>Kitasatosporales</taxon>
        <taxon>Streptomycetaceae</taxon>
        <taxon>Streptomyces</taxon>
    </lineage>
</organism>
<name>A0ABY8A971_9ACTN</name>
<evidence type="ECO:0000313" key="2">
    <source>
        <dbReference type="Proteomes" id="UP001218629"/>
    </source>
</evidence>
<evidence type="ECO:0000313" key="1">
    <source>
        <dbReference type="EMBL" id="WEB41513.1"/>
    </source>
</evidence>
<reference evidence="1 2" key="1">
    <citation type="submission" date="2022-03" db="EMBL/GenBank/DDBJ databases">
        <title>Streptomyces yunnanensis P86,complete genome.</title>
        <authorList>
            <person name="Chen S."/>
            <person name="Zhang Q."/>
        </authorList>
    </citation>
    <scope>NUCLEOTIDE SEQUENCE [LARGE SCALE GENOMIC DNA]</scope>
    <source>
        <strain evidence="1 2">P86</strain>
    </source>
</reference>
<dbReference type="InterPro" id="IPR058009">
    <property type="entry name" value="TTP_Phage_16"/>
</dbReference>
<proteinExistence type="predicted"/>
<evidence type="ECO:0008006" key="3">
    <source>
        <dbReference type="Google" id="ProtNLM"/>
    </source>
</evidence>